<evidence type="ECO:0000313" key="2">
    <source>
        <dbReference type="Proteomes" id="UP000814033"/>
    </source>
</evidence>
<gene>
    <name evidence="1" type="ORF">FA95DRAFT_1564203</name>
</gene>
<dbReference type="Proteomes" id="UP000814033">
    <property type="component" value="Unassembled WGS sequence"/>
</dbReference>
<sequence length="231" mass="25367">MDKGRRRAAPGAYRFSRLPPPLARLWRITLKTLVSNQLSSHTKMLQTMSMQIPAPVEPQAMSQLDLELANLLNSLSLQQQKERVVIVNEASVPTPTPEPDVAMADEQISQATSASSPSSDVRHSPSPCALLQAITGLYDESDADLENFPTTCGAYLELIFTHREAFAAAPHAHEGCPAGFTALARTLELRAWRADRDADIEAVNAFRHEAWMVAAWMSSGGMWWGKKEGQA</sequence>
<comment type="caution">
    <text evidence="1">The sequence shown here is derived from an EMBL/GenBank/DDBJ whole genome shotgun (WGS) entry which is preliminary data.</text>
</comment>
<organism evidence="1 2">
    <name type="scientific">Auriscalpium vulgare</name>
    <dbReference type="NCBI Taxonomy" id="40419"/>
    <lineage>
        <taxon>Eukaryota</taxon>
        <taxon>Fungi</taxon>
        <taxon>Dikarya</taxon>
        <taxon>Basidiomycota</taxon>
        <taxon>Agaricomycotina</taxon>
        <taxon>Agaricomycetes</taxon>
        <taxon>Russulales</taxon>
        <taxon>Auriscalpiaceae</taxon>
        <taxon>Auriscalpium</taxon>
    </lineage>
</organism>
<name>A0ACB8RG17_9AGAM</name>
<dbReference type="EMBL" id="MU276059">
    <property type="protein sequence ID" value="KAI0042556.1"/>
    <property type="molecule type" value="Genomic_DNA"/>
</dbReference>
<reference evidence="1" key="1">
    <citation type="submission" date="2021-02" db="EMBL/GenBank/DDBJ databases">
        <authorList>
            <consortium name="DOE Joint Genome Institute"/>
            <person name="Ahrendt S."/>
            <person name="Looney B.P."/>
            <person name="Miyauchi S."/>
            <person name="Morin E."/>
            <person name="Drula E."/>
            <person name="Courty P.E."/>
            <person name="Chicoki N."/>
            <person name="Fauchery L."/>
            <person name="Kohler A."/>
            <person name="Kuo A."/>
            <person name="Labutti K."/>
            <person name="Pangilinan J."/>
            <person name="Lipzen A."/>
            <person name="Riley R."/>
            <person name="Andreopoulos W."/>
            <person name="He G."/>
            <person name="Johnson J."/>
            <person name="Barry K.W."/>
            <person name="Grigoriev I.V."/>
            <person name="Nagy L."/>
            <person name="Hibbett D."/>
            <person name="Henrissat B."/>
            <person name="Matheny P.B."/>
            <person name="Labbe J."/>
            <person name="Martin F."/>
        </authorList>
    </citation>
    <scope>NUCLEOTIDE SEQUENCE</scope>
    <source>
        <strain evidence="1">FP105234-sp</strain>
    </source>
</reference>
<accession>A0ACB8RG17</accession>
<reference evidence="1" key="2">
    <citation type="journal article" date="2022" name="New Phytol.">
        <title>Evolutionary transition to the ectomycorrhizal habit in the genomes of a hyperdiverse lineage of mushroom-forming fungi.</title>
        <authorList>
            <person name="Looney B."/>
            <person name="Miyauchi S."/>
            <person name="Morin E."/>
            <person name="Drula E."/>
            <person name="Courty P.E."/>
            <person name="Kohler A."/>
            <person name="Kuo A."/>
            <person name="LaButti K."/>
            <person name="Pangilinan J."/>
            <person name="Lipzen A."/>
            <person name="Riley R."/>
            <person name="Andreopoulos W."/>
            <person name="He G."/>
            <person name="Johnson J."/>
            <person name="Nolan M."/>
            <person name="Tritt A."/>
            <person name="Barry K.W."/>
            <person name="Grigoriev I.V."/>
            <person name="Nagy L.G."/>
            <person name="Hibbett D."/>
            <person name="Henrissat B."/>
            <person name="Matheny P.B."/>
            <person name="Labbe J."/>
            <person name="Martin F.M."/>
        </authorList>
    </citation>
    <scope>NUCLEOTIDE SEQUENCE</scope>
    <source>
        <strain evidence="1">FP105234-sp</strain>
    </source>
</reference>
<protein>
    <submittedName>
        <fullName evidence="1">Uncharacterized protein</fullName>
    </submittedName>
</protein>
<keyword evidence="2" id="KW-1185">Reference proteome</keyword>
<proteinExistence type="predicted"/>
<evidence type="ECO:0000313" key="1">
    <source>
        <dbReference type="EMBL" id="KAI0042556.1"/>
    </source>
</evidence>